<sequence>MSVGSGHFPSRRSALEEPAHWRVGWQSSVLLQPPRRLLLRGSWAQVVRRYFPGGLFHHDRGGRPVWILPFGDGDFKGMLQCVPQEQLVDEVVQTSLNPSFRQLGQIEDSVTMVFDYDHLSLRQVYSLQVISYLRALIGLYENHYPETLNRALIINAPSFFPLFWRLISPFLTQRTVNKVLIYAREGWQSALFEYVDPNQLPAYWGGTLRGADGDPKCSDTIRPGGEVLSELYAVHGPGLWSEPGAKRCSLARGAVLTVPVVVERAGAVLDWRFQSKSHDLCFGLTLQNSGQSSSELLPARRVKCNQVPESGQLECQEPGTYIFKFDNSHSWFTKKEFCYVVGVKDQE</sequence>
<dbReference type="Proteomes" id="UP000805193">
    <property type="component" value="Unassembled WGS sequence"/>
</dbReference>
<proteinExistence type="predicted"/>
<reference evidence="1 2" key="1">
    <citation type="journal article" date="2020" name="Cell">
        <title>Large-Scale Comparative Analyses of Tick Genomes Elucidate Their Genetic Diversity and Vector Capacities.</title>
        <authorList>
            <consortium name="Tick Genome and Microbiome Consortium (TIGMIC)"/>
            <person name="Jia N."/>
            <person name="Wang J."/>
            <person name="Shi W."/>
            <person name="Du L."/>
            <person name="Sun Y."/>
            <person name="Zhan W."/>
            <person name="Jiang J.F."/>
            <person name="Wang Q."/>
            <person name="Zhang B."/>
            <person name="Ji P."/>
            <person name="Bell-Sakyi L."/>
            <person name="Cui X.M."/>
            <person name="Yuan T.T."/>
            <person name="Jiang B.G."/>
            <person name="Yang W.F."/>
            <person name="Lam T.T."/>
            <person name="Chang Q.C."/>
            <person name="Ding S.J."/>
            <person name="Wang X.J."/>
            <person name="Zhu J.G."/>
            <person name="Ruan X.D."/>
            <person name="Zhao L."/>
            <person name="Wei J.T."/>
            <person name="Ye R.Z."/>
            <person name="Que T.C."/>
            <person name="Du C.H."/>
            <person name="Zhou Y.H."/>
            <person name="Cheng J.X."/>
            <person name="Dai P.F."/>
            <person name="Guo W.B."/>
            <person name="Han X.H."/>
            <person name="Huang E.J."/>
            <person name="Li L.F."/>
            <person name="Wei W."/>
            <person name="Gao Y.C."/>
            <person name="Liu J.Z."/>
            <person name="Shao H.Z."/>
            <person name="Wang X."/>
            <person name="Wang C.C."/>
            <person name="Yang T.C."/>
            <person name="Huo Q.B."/>
            <person name="Li W."/>
            <person name="Chen H.Y."/>
            <person name="Chen S.E."/>
            <person name="Zhou L.G."/>
            <person name="Ni X.B."/>
            <person name="Tian J.H."/>
            <person name="Sheng Y."/>
            <person name="Liu T."/>
            <person name="Pan Y.S."/>
            <person name="Xia L.Y."/>
            <person name="Li J."/>
            <person name="Zhao F."/>
            <person name="Cao W.C."/>
        </authorList>
    </citation>
    <scope>NUCLEOTIDE SEQUENCE [LARGE SCALE GENOMIC DNA]</scope>
    <source>
        <strain evidence="1">Iper-2018</strain>
    </source>
</reference>
<accession>A0AC60Q4K0</accession>
<keyword evidence="2" id="KW-1185">Reference proteome</keyword>
<dbReference type="EMBL" id="JABSTQ010009595">
    <property type="protein sequence ID" value="KAG0427752.1"/>
    <property type="molecule type" value="Genomic_DNA"/>
</dbReference>
<evidence type="ECO:0000313" key="2">
    <source>
        <dbReference type="Proteomes" id="UP000805193"/>
    </source>
</evidence>
<protein>
    <submittedName>
        <fullName evidence="1">Uncharacterized protein</fullName>
    </submittedName>
</protein>
<evidence type="ECO:0000313" key="1">
    <source>
        <dbReference type="EMBL" id="KAG0427752.1"/>
    </source>
</evidence>
<gene>
    <name evidence="1" type="ORF">HPB47_025217</name>
</gene>
<comment type="caution">
    <text evidence="1">The sequence shown here is derived from an EMBL/GenBank/DDBJ whole genome shotgun (WGS) entry which is preliminary data.</text>
</comment>
<name>A0AC60Q4K0_IXOPE</name>
<organism evidence="1 2">
    <name type="scientific">Ixodes persulcatus</name>
    <name type="common">Taiga tick</name>
    <dbReference type="NCBI Taxonomy" id="34615"/>
    <lineage>
        <taxon>Eukaryota</taxon>
        <taxon>Metazoa</taxon>
        <taxon>Ecdysozoa</taxon>
        <taxon>Arthropoda</taxon>
        <taxon>Chelicerata</taxon>
        <taxon>Arachnida</taxon>
        <taxon>Acari</taxon>
        <taxon>Parasitiformes</taxon>
        <taxon>Ixodida</taxon>
        <taxon>Ixodoidea</taxon>
        <taxon>Ixodidae</taxon>
        <taxon>Ixodinae</taxon>
        <taxon>Ixodes</taxon>
    </lineage>
</organism>